<proteinExistence type="predicted"/>
<gene>
    <name evidence="3" type="ORF">ACFOMD_12515</name>
</gene>
<dbReference type="EMBL" id="JBHRXV010000011">
    <property type="protein sequence ID" value="MFC3713401.1"/>
    <property type="molecule type" value="Genomic_DNA"/>
</dbReference>
<evidence type="ECO:0000256" key="1">
    <source>
        <dbReference type="SAM" id="SignalP"/>
    </source>
</evidence>
<reference evidence="4" key="1">
    <citation type="journal article" date="2019" name="Int. J. Syst. Evol. Microbiol.">
        <title>The Global Catalogue of Microorganisms (GCM) 10K type strain sequencing project: providing services to taxonomists for standard genome sequencing and annotation.</title>
        <authorList>
            <consortium name="The Broad Institute Genomics Platform"/>
            <consortium name="The Broad Institute Genome Sequencing Center for Infectious Disease"/>
            <person name="Wu L."/>
            <person name="Ma J."/>
        </authorList>
    </citation>
    <scope>NUCLEOTIDE SEQUENCE [LARGE SCALE GENOMIC DNA]</scope>
    <source>
        <strain evidence="4">KCTC 42644</strain>
    </source>
</reference>
<keyword evidence="1" id="KW-0732">Signal</keyword>
<dbReference type="InterPro" id="IPR013424">
    <property type="entry name" value="Ice-binding_C"/>
</dbReference>
<dbReference type="RefSeq" id="WP_380861862.1">
    <property type="nucleotide sequence ID" value="NZ_JBHRXV010000011.1"/>
</dbReference>
<keyword evidence="4" id="KW-1185">Reference proteome</keyword>
<sequence>MKFSHALLGATALVASVSAQAAVVSYTDRASFSAALSSSTTDTYEGISPSGSQSYFGNQYNGNGYTMVDPGNAVFIQDSLFYGIGNWGLGDILTFSRGGTVTFTFDTPITALGIDLFTTEPGGDTVALNSAVLSTIIDVPNTTFATAFFGFTSSTGFSSFTLNAVNSNTYVKFSDLTFGTAAGPAEVPEPGALLLLGSGVLALTAARRRRKRS</sequence>
<dbReference type="NCBIfam" id="TIGR02595">
    <property type="entry name" value="PEP_CTERM"/>
    <property type="match status" value="1"/>
</dbReference>
<evidence type="ECO:0000313" key="3">
    <source>
        <dbReference type="EMBL" id="MFC3713401.1"/>
    </source>
</evidence>
<dbReference type="Proteomes" id="UP001595615">
    <property type="component" value="Unassembled WGS sequence"/>
</dbReference>
<name>A0ABV7XB80_9SPHN</name>
<evidence type="ECO:0000259" key="2">
    <source>
        <dbReference type="Pfam" id="PF07589"/>
    </source>
</evidence>
<feature type="domain" description="Ice-binding protein C-terminal" evidence="2">
    <location>
        <begin position="187"/>
        <end position="209"/>
    </location>
</feature>
<feature type="signal peptide" evidence="1">
    <location>
        <begin position="1"/>
        <end position="21"/>
    </location>
</feature>
<protein>
    <submittedName>
        <fullName evidence="3">PEP-CTERM sorting domain-containing protein</fullName>
    </submittedName>
</protein>
<comment type="caution">
    <text evidence="3">The sequence shown here is derived from an EMBL/GenBank/DDBJ whole genome shotgun (WGS) entry which is preliminary data.</text>
</comment>
<dbReference type="Pfam" id="PF07589">
    <property type="entry name" value="PEP-CTERM"/>
    <property type="match status" value="1"/>
</dbReference>
<organism evidence="3 4">
    <name type="scientific">Sphingoaurantiacus capsulatus</name>
    <dbReference type="NCBI Taxonomy" id="1771310"/>
    <lineage>
        <taxon>Bacteria</taxon>
        <taxon>Pseudomonadati</taxon>
        <taxon>Pseudomonadota</taxon>
        <taxon>Alphaproteobacteria</taxon>
        <taxon>Sphingomonadales</taxon>
        <taxon>Sphingosinicellaceae</taxon>
        <taxon>Sphingoaurantiacus</taxon>
    </lineage>
</organism>
<feature type="chain" id="PRO_5046556061" evidence="1">
    <location>
        <begin position="22"/>
        <end position="213"/>
    </location>
</feature>
<evidence type="ECO:0000313" key="4">
    <source>
        <dbReference type="Proteomes" id="UP001595615"/>
    </source>
</evidence>
<accession>A0ABV7XB80</accession>